<organism evidence="1 2">
    <name type="scientific">Gryllotalpicola reticulitermitis</name>
    <dbReference type="NCBI Taxonomy" id="1184153"/>
    <lineage>
        <taxon>Bacteria</taxon>
        <taxon>Bacillati</taxon>
        <taxon>Actinomycetota</taxon>
        <taxon>Actinomycetes</taxon>
        <taxon>Micrococcales</taxon>
        <taxon>Microbacteriaceae</taxon>
        <taxon>Gryllotalpicola</taxon>
    </lineage>
</organism>
<evidence type="ECO:0000313" key="2">
    <source>
        <dbReference type="Proteomes" id="UP001595900"/>
    </source>
</evidence>
<evidence type="ECO:0000313" key="1">
    <source>
        <dbReference type="EMBL" id="MFC4243692.1"/>
    </source>
</evidence>
<reference evidence="2" key="1">
    <citation type="journal article" date="2019" name="Int. J. Syst. Evol. Microbiol.">
        <title>The Global Catalogue of Microorganisms (GCM) 10K type strain sequencing project: providing services to taxonomists for standard genome sequencing and annotation.</title>
        <authorList>
            <consortium name="The Broad Institute Genomics Platform"/>
            <consortium name="The Broad Institute Genome Sequencing Center for Infectious Disease"/>
            <person name="Wu L."/>
            <person name="Ma J."/>
        </authorList>
    </citation>
    <scope>NUCLEOTIDE SEQUENCE [LARGE SCALE GENOMIC DNA]</scope>
    <source>
        <strain evidence="2">CGMCC 1.10363</strain>
    </source>
</reference>
<dbReference type="RefSeq" id="WP_390228772.1">
    <property type="nucleotide sequence ID" value="NZ_JBHSCN010000005.1"/>
</dbReference>
<gene>
    <name evidence="1" type="ORF">ACFOYW_09930</name>
</gene>
<proteinExistence type="predicted"/>
<protein>
    <submittedName>
        <fullName evidence="1">Uncharacterized protein</fullName>
    </submittedName>
</protein>
<name>A0ABV8Q6P7_9MICO</name>
<dbReference type="Proteomes" id="UP001595900">
    <property type="component" value="Unassembled WGS sequence"/>
</dbReference>
<sequence length="432" mass="48536">MTATDLLTGRGTRLEVRAHDGKPLQLLVRPSAVRLPDNAPRRERPRPVELRDADYDKKFDFDTMFYDVFRSGDDVIAIGPPLLNLRDPAAQWRYDADGATVPLPRFITMHGNQRAVFRRFAGRELGITAPGSVPVVAEVGADLAPYFSGTRAVTTVQLDNKLEWISDWVRWHHRSQGTDAVVVYDNGSTHYSLDELLDAISLPGVRVAAVIDWPFRYGPQGSDVLPWDSAFAQAGAIEHARRRVLRLAAGMLSIDIDEMVHPINGRDVYQLAAESAFGMARFHGTWAYANPAAPPAAPVHTDCRWVHPLDEPTERKWCAVPRRIPERAQLIVHSGRGVPAPPSWSSGFWHMRPISTSWKVDRAGFDRPRDTYALEPSLDEQLRTYLGSDLGAAPGRRPSPWPVVLLRRAVDLAGYAWFHSRDYVHRFRATHR</sequence>
<comment type="caution">
    <text evidence="1">The sequence shown here is derived from an EMBL/GenBank/DDBJ whole genome shotgun (WGS) entry which is preliminary data.</text>
</comment>
<accession>A0ABV8Q6P7</accession>
<dbReference type="EMBL" id="JBHSCN010000005">
    <property type="protein sequence ID" value="MFC4243692.1"/>
    <property type="molecule type" value="Genomic_DNA"/>
</dbReference>
<keyword evidence="2" id="KW-1185">Reference proteome</keyword>